<dbReference type="EMBL" id="CP019030">
    <property type="protein sequence ID" value="APU45125.1"/>
    <property type="molecule type" value="Genomic_DNA"/>
</dbReference>
<evidence type="ECO:0008006" key="3">
    <source>
        <dbReference type="Google" id="ProtNLM"/>
    </source>
</evidence>
<dbReference type="Proteomes" id="UP000185427">
    <property type="component" value="Chromosome"/>
</dbReference>
<name>A0A1L7GT53_LIMFE</name>
<dbReference type="OrthoDB" id="1701341at2"/>
<dbReference type="AlphaFoldDB" id="A0A1L7GT53"/>
<gene>
    <name evidence="1" type="ORF">BUW47_01035</name>
</gene>
<accession>A0A1L7GT53</accession>
<organism evidence="1 2">
    <name type="scientific">Limosilactobacillus fermentum</name>
    <name type="common">Lactobacillus fermentum</name>
    <dbReference type="NCBI Taxonomy" id="1613"/>
    <lineage>
        <taxon>Bacteria</taxon>
        <taxon>Bacillati</taxon>
        <taxon>Bacillota</taxon>
        <taxon>Bacilli</taxon>
        <taxon>Lactobacillales</taxon>
        <taxon>Lactobacillaceae</taxon>
        <taxon>Limosilactobacillus</taxon>
    </lineage>
</organism>
<dbReference type="RefSeq" id="WP_003686598.1">
    <property type="nucleotide sequence ID" value="NZ_CP019030.1"/>
</dbReference>
<dbReference type="InterPro" id="IPR053746">
    <property type="entry name" value="Viral_HT_Connector_Assembly"/>
</dbReference>
<sequence length="131" mass="15009">MTEENHVVDLNELKTMLQLTSDKHNALLNLIIKNTEQALRFKLSLGDYENIPADLSFIALEVCVRRYNRLANEGMASYSQEGQSITFNSSDFDDFIDDINAWREQNGKNVKSLGRVQFFNPYRGDSRAVQS</sequence>
<reference evidence="1 2" key="1">
    <citation type="submission" date="2016-12" db="EMBL/GenBank/DDBJ databases">
        <title>Complete Genome Sequence of Lactobacillus fermentum Strain SNUV175, a Probiotic for Treatment of Bacterial Vaginosis.</title>
        <authorList>
            <person name="Lee S."/>
            <person name="You H.J."/>
            <person name="Kwon B."/>
            <person name="Ko G."/>
        </authorList>
    </citation>
    <scope>NUCLEOTIDE SEQUENCE [LARGE SCALE GENOMIC DNA]</scope>
    <source>
        <strain evidence="1 2">SNUV175</strain>
    </source>
</reference>
<evidence type="ECO:0000313" key="2">
    <source>
        <dbReference type="Proteomes" id="UP000185427"/>
    </source>
</evidence>
<dbReference type="InterPro" id="IPR021146">
    <property type="entry name" value="Phage_gp6-like_head-tail"/>
</dbReference>
<proteinExistence type="predicted"/>
<protein>
    <recommendedName>
        <fullName evidence="3">Phage head-tail connector protein</fullName>
    </recommendedName>
</protein>
<evidence type="ECO:0000313" key="1">
    <source>
        <dbReference type="EMBL" id="APU45125.1"/>
    </source>
</evidence>
<dbReference type="Gene3D" id="1.10.246.150">
    <property type="match status" value="1"/>
</dbReference>
<dbReference type="Pfam" id="PF05135">
    <property type="entry name" value="Phage_connect_1"/>
    <property type="match status" value="1"/>
</dbReference>